<keyword evidence="4 7" id="KW-1133">Transmembrane helix</keyword>
<dbReference type="Pfam" id="PF01544">
    <property type="entry name" value="CorA"/>
    <property type="match status" value="1"/>
</dbReference>
<feature type="compositionally biased region" description="Basic and acidic residues" evidence="6">
    <location>
        <begin position="19"/>
        <end position="33"/>
    </location>
</feature>
<feature type="compositionally biased region" description="Low complexity" evidence="6">
    <location>
        <begin position="272"/>
        <end position="285"/>
    </location>
</feature>
<dbReference type="InterPro" id="IPR045863">
    <property type="entry name" value="CorA_TM1_TM2"/>
</dbReference>
<feature type="region of interest" description="Disordered" evidence="6">
    <location>
        <begin position="166"/>
        <end position="234"/>
    </location>
</feature>
<dbReference type="Gene3D" id="1.20.58.340">
    <property type="entry name" value="Magnesium transport protein CorA, transmembrane region"/>
    <property type="match status" value="3"/>
</dbReference>
<evidence type="ECO:0000313" key="9">
    <source>
        <dbReference type="Proteomes" id="UP001497600"/>
    </source>
</evidence>
<dbReference type="EMBL" id="OZ004258">
    <property type="protein sequence ID" value="CAK7912641.1"/>
    <property type="molecule type" value="Genomic_DNA"/>
</dbReference>
<dbReference type="Proteomes" id="UP001497600">
    <property type="component" value="Chromosome F"/>
</dbReference>
<dbReference type="PANTHER" id="PTHR21535">
    <property type="entry name" value="MAGNESIUM AND COBALT TRANSPORT PROTEIN/MITOCHONDRIAL IMPORT INNER MEMBRANE TRANSLOCASE SUBUNIT TIM8"/>
    <property type="match status" value="1"/>
</dbReference>
<feature type="region of interest" description="Disordered" evidence="6">
    <location>
        <begin position="657"/>
        <end position="694"/>
    </location>
</feature>
<keyword evidence="9" id="KW-1185">Reference proteome</keyword>
<feature type="compositionally biased region" description="Polar residues" evidence="6">
    <location>
        <begin position="80"/>
        <end position="89"/>
    </location>
</feature>
<dbReference type="CDD" id="cd12829">
    <property type="entry name" value="Alr1p-like"/>
    <property type="match status" value="1"/>
</dbReference>
<proteinExistence type="inferred from homology"/>
<evidence type="ECO:0000256" key="3">
    <source>
        <dbReference type="ARBA" id="ARBA00022692"/>
    </source>
</evidence>
<sequence>MGRKHKKFSFTPRGFPAKMETKTEDSEDTDKSESGSASNSSANLGAFIDHRLHDDLANTHSSPARARRRTSSGRKGSNSVATHQQNSYFANARDDTPMGHSPHGDSPLGYHHQHNPTRRESLPLTNRNLNNFVAATSGGYSNEVYPVEHGNGGSLALDMDQFAREQRQLAGAGSQPWGMSDTNGGGDSSSLNSMEFGESNPSSDHSSDSTSLDDVCFPDYYESGDEDEEGGQKWPDLKVLEEFVREELEEFQEELDAQQAAFAEAARHAMQSGTAATSGSTSPTSFPAHVSFPPVSTEDPVSPTYDESFEDTPLLVNKKINEVESMNSRSHSFRVRPPQIQPWDKSKEMITTILNNPRHPTDANKKSGGGKSSSADPNVCRYTYFREDLDKTIHSANISGLLHSSSKIKEGSPGAGAENADITVEDLFSPMYYSHKGHHHHHHHQHHSSVPSKMASSASSVKIPESELAPMTPMDTGSKQDEEGEKLSSQTSPESVPAAAAAAAAPTATTPAGGSTRGSVSAANAATAAAAASGSSSTTPEAAINPFWLDVLDPTEEEMKVISKTFGIHPLTTEDIFLGEAREKVELFKSYYFICFTSFDVIHERRKQRAKENDKKLNKLQEMYDNTSNSSLFGSQERKRGIWKKFTSMLGYSSGGGSGSGGGGGGSGGSHFHSNSHRSKSHGSSSIKSRTNKKIRDGELSPLNMYMIVFKDAVITFHFSATPHPINVRRRARLLRDFLTVSSDWICYALIDDITDSFAPMIESLEVEVNSIEDAILKMHSGDTDSDDETDDSDDDGNTESEYHHRKQPAGGNTPQEVFFKLKRTKSTVEGGDYFKRGLLGGASGGLASRRISARSGSKSSKSSSSRSGSFKIIGWKRKGDMLRRIGECRKRVMSVLRLLGSKADVIKGFSKRFNETGNRTEKSQEIGMYLGDIQDHIVTMVQSLNHYEKLLARFHSNYLAQINIDMTKVNNDTNDVLGKITILGTIVLPINVVTGLWGMNCIVPGQDVPGLTWFYSIVGAMILFSLVAYNFAKRVTGL</sequence>
<evidence type="ECO:0000256" key="4">
    <source>
        <dbReference type="ARBA" id="ARBA00022989"/>
    </source>
</evidence>
<reference evidence="8 9" key="1">
    <citation type="submission" date="2024-01" db="EMBL/GenBank/DDBJ databases">
        <authorList>
            <consortium name="Genoscope - CEA"/>
            <person name="William W."/>
        </authorList>
    </citation>
    <scope>NUCLEOTIDE SEQUENCE [LARGE SCALE GENOMIC DNA]</scope>
    <source>
        <strain evidence="8 9">29B2s-10</strain>
    </source>
</reference>
<evidence type="ECO:0000256" key="2">
    <source>
        <dbReference type="ARBA" id="ARBA00009765"/>
    </source>
</evidence>
<dbReference type="InterPro" id="IPR002523">
    <property type="entry name" value="MgTranspt_CorA/ZnTranspt_ZntB"/>
</dbReference>
<feature type="transmembrane region" description="Helical" evidence="7">
    <location>
        <begin position="977"/>
        <end position="1000"/>
    </location>
</feature>
<feature type="compositionally biased region" description="Low complexity" evidence="6">
    <location>
        <begin position="448"/>
        <end position="462"/>
    </location>
</feature>
<protein>
    <recommendedName>
        <fullName evidence="10">Manganese resistance protein MNR2</fullName>
    </recommendedName>
</protein>
<evidence type="ECO:0000256" key="6">
    <source>
        <dbReference type="SAM" id="MobiDB-lite"/>
    </source>
</evidence>
<organism evidence="8 9">
    <name type="scientific">[Candida] anglica</name>
    <dbReference type="NCBI Taxonomy" id="148631"/>
    <lineage>
        <taxon>Eukaryota</taxon>
        <taxon>Fungi</taxon>
        <taxon>Dikarya</taxon>
        <taxon>Ascomycota</taxon>
        <taxon>Saccharomycotina</taxon>
        <taxon>Pichiomycetes</taxon>
        <taxon>Debaryomycetaceae</taxon>
        <taxon>Kurtzmaniella</taxon>
    </lineage>
</organism>
<feature type="transmembrane region" description="Helical" evidence="7">
    <location>
        <begin position="1012"/>
        <end position="1033"/>
    </location>
</feature>
<feature type="compositionally biased region" description="Low complexity" evidence="6">
    <location>
        <begin position="497"/>
        <end position="512"/>
    </location>
</feature>
<feature type="compositionally biased region" description="Acidic residues" evidence="6">
    <location>
        <begin position="784"/>
        <end position="799"/>
    </location>
</feature>
<comment type="subcellular location">
    <subcellularLocation>
        <location evidence="1">Membrane</location>
        <topology evidence="1">Multi-pass membrane protein</topology>
    </subcellularLocation>
</comment>
<keyword evidence="3 7" id="KW-0812">Transmembrane</keyword>
<evidence type="ECO:0008006" key="10">
    <source>
        <dbReference type="Google" id="ProtNLM"/>
    </source>
</evidence>
<evidence type="ECO:0000256" key="7">
    <source>
        <dbReference type="SAM" id="Phobius"/>
    </source>
</evidence>
<feature type="region of interest" description="Disordered" evidence="6">
    <location>
        <begin position="354"/>
        <end position="377"/>
    </location>
</feature>
<dbReference type="InterPro" id="IPR045861">
    <property type="entry name" value="CorA_cytoplasmic_dom"/>
</dbReference>
<keyword evidence="5 7" id="KW-0472">Membrane</keyword>
<feature type="compositionally biased region" description="Basic residues" evidence="6">
    <location>
        <begin position="435"/>
        <end position="447"/>
    </location>
</feature>
<feature type="compositionally biased region" description="Low complexity" evidence="6">
    <location>
        <begin position="34"/>
        <end position="46"/>
    </location>
</feature>
<feature type="region of interest" description="Disordered" evidence="6">
    <location>
        <begin position="780"/>
        <end position="817"/>
    </location>
</feature>
<feature type="region of interest" description="Disordered" evidence="6">
    <location>
        <begin position="433"/>
        <end position="519"/>
    </location>
</feature>
<evidence type="ECO:0000256" key="5">
    <source>
        <dbReference type="ARBA" id="ARBA00023136"/>
    </source>
</evidence>
<name>A0ABP0EJH4_9ASCO</name>
<dbReference type="SUPFAM" id="SSF143865">
    <property type="entry name" value="CorA soluble domain-like"/>
    <property type="match status" value="1"/>
</dbReference>
<dbReference type="InterPro" id="IPR044089">
    <property type="entry name" value="Alr1-like"/>
</dbReference>
<dbReference type="Gene3D" id="3.30.460.20">
    <property type="entry name" value="CorA soluble domain-like"/>
    <property type="match status" value="1"/>
</dbReference>
<feature type="region of interest" description="Disordered" evidence="6">
    <location>
        <begin position="266"/>
        <end position="308"/>
    </location>
</feature>
<feature type="compositionally biased region" description="Gly residues" evidence="6">
    <location>
        <begin position="657"/>
        <end position="669"/>
    </location>
</feature>
<gene>
    <name evidence="8" type="ORF">CAAN4_F07976</name>
</gene>
<dbReference type="SUPFAM" id="SSF144083">
    <property type="entry name" value="Magnesium transport protein CorA, transmembrane region"/>
    <property type="match status" value="1"/>
</dbReference>
<feature type="compositionally biased region" description="Low complexity" evidence="6">
    <location>
        <begin position="199"/>
        <end position="214"/>
    </location>
</feature>
<evidence type="ECO:0000313" key="8">
    <source>
        <dbReference type="EMBL" id="CAK7912641.1"/>
    </source>
</evidence>
<accession>A0ABP0EJH4</accession>
<evidence type="ECO:0000256" key="1">
    <source>
        <dbReference type="ARBA" id="ARBA00004141"/>
    </source>
</evidence>
<feature type="compositionally biased region" description="Basic and acidic residues" evidence="6">
    <location>
        <begin position="48"/>
        <end position="57"/>
    </location>
</feature>
<dbReference type="PANTHER" id="PTHR21535:SF51">
    <property type="entry name" value="MANGANESE RESISTANCE PROTEIN MNR2"/>
    <property type="match status" value="1"/>
</dbReference>
<feature type="region of interest" description="Disordered" evidence="6">
    <location>
        <begin position="1"/>
        <end position="124"/>
    </location>
</feature>
<comment type="similarity">
    <text evidence="2">Belongs to the CorA metal ion transporter (MIT) (TC 1.A.35) family.</text>
</comment>